<evidence type="ECO:0000256" key="1">
    <source>
        <dbReference type="SAM" id="Phobius"/>
    </source>
</evidence>
<dbReference type="RefSeq" id="WP_244211487.1">
    <property type="nucleotide sequence ID" value="NZ_JBEXDP010000002.1"/>
</dbReference>
<protein>
    <submittedName>
        <fullName evidence="2">Uncharacterized protein</fullName>
    </submittedName>
</protein>
<name>A0ABV3A4J8_9ACTN</name>
<keyword evidence="1" id="KW-0472">Membrane</keyword>
<dbReference type="Proteomes" id="UP001551011">
    <property type="component" value="Unassembled WGS sequence"/>
</dbReference>
<keyword evidence="1" id="KW-1133">Transmembrane helix</keyword>
<organism evidence="2 3">
    <name type="scientific">Streptomyces flaveolus</name>
    <dbReference type="NCBI Taxonomy" id="67297"/>
    <lineage>
        <taxon>Bacteria</taxon>
        <taxon>Bacillati</taxon>
        <taxon>Actinomycetota</taxon>
        <taxon>Actinomycetes</taxon>
        <taxon>Kitasatosporales</taxon>
        <taxon>Streptomycetaceae</taxon>
        <taxon>Streptomyces</taxon>
    </lineage>
</organism>
<keyword evidence="3" id="KW-1185">Reference proteome</keyword>
<dbReference type="EMBL" id="JBFAEG010000005">
    <property type="protein sequence ID" value="MEU5706861.1"/>
    <property type="molecule type" value="Genomic_DNA"/>
</dbReference>
<gene>
    <name evidence="2" type="ORF">AB0H04_08220</name>
</gene>
<evidence type="ECO:0000313" key="2">
    <source>
        <dbReference type="EMBL" id="MEU5706861.1"/>
    </source>
</evidence>
<feature type="transmembrane region" description="Helical" evidence="1">
    <location>
        <begin position="70"/>
        <end position="89"/>
    </location>
</feature>
<keyword evidence="1" id="KW-0812">Transmembrane</keyword>
<accession>A0ABV3A4J8</accession>
<sequence>MVTKAVGLDGTAVEAVVVEGAAMDAVGVAGAAGEDAVMKVAVVGAMAVEAVALEVPAVVGAVRWDSSTRAWASFFCTVALAAFGPLAAASA</sequence>
<evidence type="ECO:0000313" key="3">
    <source>
        <dbReference type="Proteomes" id="UP001551011"/>
    </source>
</evidence>
<proteinExistence type="predicted"/>
<comment type="caution">
    <text evidence="2">The sequence shown here is derived from an EMBL/GenBank/DDBJ whole genome shotgun (WGS) entry which is preliminary data.</text>
</comment>
<reference evidence="2 3" key="1">
    <citation type="submission" date="2024-06" db="EMBL/GenBank/DDBJ databases">
        <title>The Natural Products Discovery Center: Release of the First 8490 Sequenced Strains for Exploring Actinobacteria Biosynthetic Diversity.</title>
        <authorList>
            <person name="Kalkreuter E."/>
            <person name="Kautsar S.A."/>
            <person name="Yang D."/>
            <person name="Bader C.D."/>
            <person name="Teijaro C.N."/>
            <person name="Fluegel L."/>
            <person name="Davis C.M."/>
            <person name="Simpson J.R."/>
            <person name="Lauterbach L."/>
            <person name="Steele A.D."/>
            <person name="Gui C."/>
            <person name="Meng S."/>
            <person name="Li G."/>
            <person name="Viehrig K."/>
            <person name="Ye F."/>
            <person name="Su P."/>
            <person name="Kiefer A.F."/>
            <person name="Nichols A."/>
            <person name="Cepeda A.J."/>
            <person name="Yan W."/>
            <person name="Fan B."/>
            <person name="Jiang Y."/>
            <person name="Adhikari A."/>
            <person name="Zheng C.-J."/>
            <person name="Schuster L."/>
            <person name="Cowan T.M."/>
            <person name="Smanski M.J."/>
            <person name="Chevrette M.G."/>
            <person name="De Carvalho L.P.S."/>
            <person name="Shen B."/>
        </authorList>
    </citation>
    <scope>NUCLEOTIDE SEQUENCE [LARGE SCALE GENOMIC DNA]</scope>
    <source>
        <strain evidence="2 3">NPDC020594</strain>
    </source>
</reference>